<dbReference type="FunFam" id="3.40.50.980:FF:000001">
    <property type="entry name" value="Non-ribosomal peptide synthetase"/>
    <property type="match status" value="1"/>
</dbReference>
<keyword evidence="4" id="KW-0597">Phosphoprotein</keyword>
<dbReference type="CDD" id="cd19543">
    <property type="entry name" value="DCL_NRPS"/>
    <property type="match status" value="1"/>
</dbReference>
<evidence type="ECO:0000313" key="7">
    <source>
        <dbReference type="Proteomes" id="UP000192707"/>
    </source>
</evidence>
<evidence type="ECO:0000259" key="5">
    <source>
        <dbReference type="PROSITE" id="PS50075"/>
    </source>
</evidence>
<dbReference type="SUPFAM" id="SSF56801">
    <property type="entry name" value="Acetyl-CoA synthetase-like"/>
    <property type="match status" value="1"/>
</dbReference>
<dbReference type="Gene3D" id="3.30.300.30">
    <property type="match status" value="1"/>
</dbReference>
<dbReference type="FunFam" id="3.30.300.30:FF:000010">
    <property type="entry name" value="Enterobactin synthetase component F"/>
    <property type="match status" value="1"/>
</dbReference>
<dbReference type="PANTHER" id="PTHR45527">
    <property type="entry name" value="NONRIBOSOMAL PEPTIDE SYNTHETASE"/>
    <property type="match status" value="1"/>
</dbReference>
<accession>A0A1W9Z5R5</accession>
<dbReference type="PROSITE" id="PS00012">
    <property type="entry name" value="PHOSPHOPANTETHEINE"/>
    <property type="match status" value="1"/>
</dbReference>
<comment type="cofactor">
    <cofactor evidence="1">
        <name>pantetheine 4'-phosphate</name>
        <dbReference type="ChEBI" id="CHEBI:47942"/>
    </cofactor>
</comment>
<evidence type="ECO:0000256" key="1">
    <source>
        <dbReference type="ARBA" id="ARBA00001957"/>
    </source>
</evidence>
<dbReference type="InterPro" id="IPR000873">
    <property type="entry name" value="AMP-dep_synth/lig_dom"/>
</dbReference>
<evidence type="ECO:0000256" key="4">
    <source>
        <dbReference type="ARBA" id="ARBA00022553"/>
    </source>
</evidence>
<dbReference type="PANTHER" id="PTHR45527:SF1">
    <property type="entry name" value="FATTY ACID SYNTHASE"/>
    <property type="match status" value="1"/>
</dbReference>
<organism evidence="6 7">
    <name type="scientific">Mycobacterium arosiense ATCC BAA-1401 = DSM 45069</name>
    <dbReference type="NCBI Taxonomy" id="1265311"/>
    <lineage>
        <taxon>Bacteria</taxon>
        <taxon>Bacillati</taxon>
        <taxon>Actinomycetota</taxon>
        <taxon>Actinomycetes</taxon>
        <taxon>Mycobacteriales</taxon>
        <taxon>Mycobacteriaceae</taxon>
        <taxon>Mycobacterium</taxon>
        <taxon>Mycobacterium avium complex (MAC)</taxon>
    </lineage>
</organism>
<reference evidence="6 7" key="1">
    <citation type="submission" date="2016-12" db="EMBL/GenBank/DDBJ databases">
        <title>The new phylogeny of genus Mycobacterium.</title>
        <authorList>
            <person name="Tortoli E."/>
            <person name="Trovato A."/>
            <person name="Cirillo D.M."/>
        </authorList>
    </citation>
    <scope>NUCLEOTIDE SEQUENCE [LARGE SCALE GENOMIC DNA]</scope>
    <source>
        <strain evidence="6 7">DSM 45069</strain>
    </source>
</reference>
<comment type="similarity">
    <text evidence="2">Belongs to the ATP-dependent AMP-binding enzyme family.</text>
</comment>
<dbReference type="InterPro" id="IPR045851">
    <property type="entry name" value="AMP-bd_C_sf"/>
</dbReference>
<dbReference type="InterPro" id="IPR020845">
    <property type="entry name" value="AMP-binding_CS"/>
</dbReference>
<dbReference type="GO" id="GO:0044550">
    <property type="term" value="P:secondary metabolite biosynthetic process"/>
    <property type="evidence" value="ECO:0007669"/>
    <property type="project" value="UniProtKB-ARBA"/>
</dbReference>
<keyword evidence="7" id="KW-1185">Reference proteome</keyword>
<evidence type="ECO:0000256" key="2">
    <source>
        <dbReference type="ARBA" id="ARBA00006432"/>
    </source>
</evidence>
<gene>
    <name evidence="6" type="ORF">BST14_27535</name>
</gene>
<dbReference type="EMBL" id="MVHG01000153">
    <property type="protein sequence ID" value="ORA07480.1"/>
    <property type="molecule type" value="Genomic_DNA"/>
</dbReference>
<dbReference type="Pfam" id="PF00501">
    <property type="entry name" value="AMP-binding"/>
    <property type="match status" value="1"/>
</dbReference>
<dbReference type="SMART" id="SM00823">
    <property type="entry name" value="PKS_PP"/>
    <property type="match status" value="1"/>
</dbReference>
<dbReference type="GO" id="GO:0005829">
    <property type="term" value="C:cytosol"/>
    <property type="evidence" value="ECO:0007669"/>
    <property type="project" value="TreeGrafter"/>
</dbReference>
<name>A0A1W9Z5R5_MYCAI</name>
<dbReference type="UniPathway" id="UPA00011"/>
<dbReference type="InterPro" id="IPR036736">
    <property type="entry name" value="ACP-like_sf"/>
</dbReference>
<dbReference type="InterPro" id="IPR020806">
    <property type="entry name" value="PKS_PP-bd"/>
</dbReference>
<dbReference type="InterPro" id="IPR006162">
    <property type="entry name" value="Ppantetheine_attach_site"/>
</dbReference>
<dbReference type="InterPro" id="IPR023213">
    <property type="entry name" value="CAT-like_dom_sf"/>
</dbReference>
<dbReference type="Gene3D" id="3.30.559.10">
    <property type="entry name" value="Chloramphenicol acetyltransferase-like domain"/>
    <property type="match status" value="2"/>
</dbReference>
<dbReference type="Proteomes" id="UP000192707">
    <property type="component" value="Unassembled WGS sequence"/>
</dbReference>
<dbReference type="Gene3D" id="1.10.1200.10">
    <property type="entry name" value="ACP-like"/>
    <property type="match status" value="1"/>
</dbReference>
<feature type="domain" description="Carrier" evidence="5">
    <location>
        <begin position="938"/>
        <end position="1013"/>
    </location>
</feature>
<feature type="non-terminal residue" evidence="6">
    <location>
        <position position="1510"/>
    </location>
</feature>
<dbReference type="Pfam" id="PF00550">
    <property type="entry name" value="PP-binding"/>
    <property type="match status" value="1"/>
</dbReference>
<dbReference type="SUPFAM" id="SSF52777">
    <property type="entry name" value="CoA-dependent acyltransferases"/>
    <property type="match status" value="4"/>
</dbReference>
<sequence>MRIADVLPLTPLQQGLFFHASTAQGHDDNVYASQLEITVTGTLEPYRLHDAVQTAINRHPNLAARFFERFGEPVQIIPADPAPGWRYVDLADAGDLDEEVRQICAAERAAVCDLAKGPAFRVAVIRTGSEQYRLVLTNHHIVLDGWSMPILLQEIFAAYYGQRLPAAASYREFAAWLAARDMEAAHSAWRSVLAGFDTPTLVGPPDRLGLGRRAVVSSRLSTHTTHALSELARAHHTTVNTVLQAGFAQLLTWLTGQHDVAFGTAVSGRPAELAGAESMVGLFINTVPVRARIAPASTTADLLDQMQTAYNDTLEHQHLALSEIHRITGQDKLFDTLFVLENYPVDTATLSGGDHQLAITEFTGREYNHYPLTVQATPGRQLGLRAEYDTDVFDPDSIHALIDRFQRVLVAMTTDPNRRLSSIDLLDASERARLDAVGNRATLTRSGPAPMSIPALFAEQVDRAPEAVAVTFEGRSMTYRELEEDANRLAHNLIDRGVSAGQRIALLLERSPSAIVAMLAVLKTGAAYLAIDPALPDPRIGFLMADAAPVGVVTTAGLRDRIAIDDLLVIDLNDPDVAAHPVTALPGPDPDHIAYLIYTSGTTGVPKGVAISHRNLAHLADSQPILLPAKQVWTQCHSYAFDFSVWEIWAALLTGGRLVVVPDSVVNSPPDFHAMLLSERVNVLTQTPSAVVALSAEGLESVSLLLGGEACPAEVVDRWAPGRVVINAYGPTEATVYASMSALTAGTGTPPIGAPVLTAALFVLDGWLRPVPVGVVGELYVAGAGVGLGYLGRAGLTGSRFIACPFGVPGARMYRTGDLVRWRADGQLHYLGRADEQVKIRGYRIELGEIQAALIGLDGVEQAVVITREDRPGDKRLVGYITGTADPAQARTALADRLPAYMVPAAVMVIEALPLTPSGKLDTRALPTPEYSGNDHHTPATQVEEILAGIYGQVLGVDRVGVDDSFFDLGGDSLSAMRLIAAINTGLDADLSVRTVFEAPTVAQLAPRITARGDGLAPLVAGARPAVVPLSYAQQRLWFLDQLHGPSSVYNMTAALRFSGVLDSDALGAALADVVARQESLRTLFVAPDGIPQQMVVPAERAKANWRVVDAGGWSADQLDEAIDSVAQHNFDLATEIPLRATLFRVAEDEHVLVAVVHHVAADGWSITPLVADLKAAYLRRCAGLAPDWPPLPVQYVDYTLWQRTQLGDLADGHSRIAAQLAYWEQELAGLPEQLQLPTDRPYPPVADQRGASLTVDWPAELQQRIARVAREHNATGFMVIQAGLAVLLSKISASSDVAVGFPIAGRRDPALDHLVGFFVNTLVLRIDLTGDPTVAELLARVRRRSLAAYEHQDVPFEVLVERLNPNRSLSHHPLVQVALAWQNNAPATLALGDLRVTPLPVNTRTARMDLAFSLAERFTEAGEPGGIGGAVEFRTDVFDADSIHALIGRLERVLKAMTAEPAQRISSIDLIDEAELARLGVWGNRAGLTWLPAAVSIPAVFAEQVSRNP</sequence>
<dbReference type="GO" id="GO:0043041">
    <property type="term" value="P:amino acid activation for nonribosomal peptide biosynthetic process"/>
    <property type="evidence" value="ECO:0007669"/>
    <property type="project" value="TreeGrafter"/>
</dbReference>
<dbReference type="InterPro" id="IPR001242">
    <property type="entry name" value="Condensation_dom"/>
</dbReference>
<dbReference type="Pfam" id="PF00668">
    <property type="entry name" value="Condensation"/>
    <property type="match status" value="2"/>
</dbReference>
<dbReference type="GO" id="GO:0003824">
    <property type="term" value="F:catalytic activity"/>
    <property type="evidence" value="ECO:0007669"/>
    <property type="project" value="InterPro"/>
</dbReference>
<dbReference type="GO" id="GO:0008610">
    <property type="term" value="P:lipid biosynthetic process"/>
    <property type="evidence" value="ECO:0007669"/>
    <property type="project" value="UniProtKB-ARBA"/>
</dbReference>
<dbReference type="InterPro" id="IPR010071">
    <property type="entry name" value="AA_adenyl_dom"/>
</dbReference>
<dbReference type="CDD" id="cd19540">
    <property type="entry name" value="LCL_NRPS-like"/>
    <property type="match status" value="1"/>
</dbReference>
<proteinExistence type="inferred from homology"/>
<dbReference type="InterPro" id="IPR025110">
    <property type="entry name" value="AMP-bd_C"/>
</dbReference>
<dbReference type="NCBIfam" id="TIGR01733">
    <property type="entry name" value="AA-adenyl-dom"/>
    <property type="match status" value="1"/>
</dbReference>
<dbReference type="Gene3D" id="3.30.559.30">
    <property type="entry name" value="Nonribosomal peptide synthetase, condensation domain"/>
    <property type="match status" value="2"/>
</dbReference>
<evidence type="ECO:0000256" key="3">
    <source>
        <dbReference type="ARBA" id="ARBA00022450"/>
    </source>
</evidence>
<dbReference type="PROSITE" id="PS50075">
    <property type="entry name" value="CARRIER"/>
    <property type="match status" value="1"/>
</dbReference>
<dbReference type="FunFam" id="3.40.50.12780:FF:000012">
    <property type="entry name" value="Non-ribosomal peptide synthetase"/>
    <property type="match status" value="1"/>
</dbReference>
<dbReference type="Pfam" id="PF13193">
    <property type="entry name" value="AMP-binding_C"/>
    <property type="match status" value="1"/>
</dbReference>
<dbReference type="FunFam" id="1.10.1200.10:FF:000005">
    <property type="entry name" value="Nonribosomal peptide synthetase 1"/>
    <property type="match status" value="1"/>
</dbReference>
<protein>
    <submittedName>
        <fullName evidence="6">Non-ribosomal peptide synthetase</fullName>
    </submittedName>
</protein>
<dbReference type="GO" id="GO:0031177">
    <property type="term" value="F:phosphopantetheine binding"/>
    <property type="evidence" value="ECO:0007669"/>
    <property type="project" value="InterPro"/>
</dbReference>
<dbReference type="Gene3D" id="3.40.50.980">
    <property type="match status" value="2"/>
</dbReference>
<dbReference type="InterPro" id="IPR009081">
    <property type="entry name" value="PP-bd_ACP"/>
</dbReference>
<evidence type="ECO:0000313" key="6">
    <source>
        <dbReference type="EMBL" id="ORA07480.1"/>
    </source>
</evidence>
<dbReference type="PROSITE" id="PS00455">
    <property type="entry name" value="AMP_BINDING"/>
    <property type="match status" value="1"/>
</dbReference>
<keyword evidence="3" id="KW-0596">Phosphopantetheine</keyword>
<dbReference type="FunFam" id="2.30.38.10:FF:000001">
    <property type="entry name" value="Non-ribosomal peptide synthetase PvdI"/>
    <property type="match status" value="1"/>
</dbReference>
<dbReference type="SUPFAM" id="SSF47336">
    <property type="entry name" value="ACP-like"/>
    <property type="match status" value="1"/>
</dbReference>
<dbReference type="Gene3D" id="2.30.38.10">
    <property type="entry name" value="Luciferase, Domain 3"/>
    <property type="match status" value="1"/>
</dbReference>
<comment type="caution">
    <text evidence="6">The sequence shown here is derived from an EMBL/GenBank/DDBJ whole genome shotgun (WGS) entry which is preliminary data.</text>
</comment>